<dbReference type="AlphaFoldDB" id="A0A916VLY9"/>
<comment type="cofactor">
    <cofactor evidence="1 7 9">
        <name>pyridoxal 5'-phosphate</name>
        <dbReference type="ChEBI" id="CHEBI:597326"/>
    </cofactor>
</comment>
<evidence type="ECO:0000313" key="12">
    <source>
        <dbReference type="Proteomes" id="UP000628017"/>
    </source>
</evidence>
<evidence type="ECO:0000313" key="11">
    <source>
        <dbReference type="EMBL" id="GGA07067.1"/>
    </source>
</evidence>
<evidence type="ECO:0000256" key="1">
    <source>
        <dbReference type="ARBA" id="ARBA00001933"/>
    </source>
</evidence>
<evidence type="ECO:0000256" key="9">
    <source>
        <dbReference type="RuleBase" id="RU004504"/>
    </source>
</evidence>
<keyword evidence="4" id="KW-0808">Transferase</keyword>
<dbReference type="GO" id="GO:0019265">
    <property type="term" value="P:glycine biosynthetic process, by transamination of glyoxylate"/>
    <property type="evidence" value="ECO:0007669"/>
    <property type="project" value="TreeGrafter"/>
</dbReference>
<reference evidence="11" key="1">
    <citation type="journal article" date="2014" name="Int. J. Syst. Evol. Microbiol.">
        <title>Complete genome sequence of Corynebacterium casei LMG S-19264T (=DSM 44701T), isolated from a smear-ripened cheese.</title>
        <authorList>
            <consortium name="US DOE Joint Genome Institute (JGI-PGF)"/>
            <person name="Walter F."/>
            <person name="Albersmeier A."/>
            <person name="Kalinowski J."/>
            <person name="Ruckert C."/>
        </authorList>
    </citation>
    <scope>NUCLEOTIDE SEQUENCE</scope>
    <source>
        <strain evidence="11">CGMCC 1.15880</strain>
    </source>
</reference>
<name>A0A916VLY9_9RHOB</name>
<dbReference type="PANTHER" id="PTHR21152">
    <property type="entry name" value="AMINOTRANSFERASE CLASS V"/>
    <property type="match status" value="1"/>
</dbReference>
<feature type="binding site" evidence="6">
    <location>
        <position position="350"/>
    </location>
    <ligand>
        <name>substrate</name>
    </ligand>
</feature>
<evidence type="ECO:0000256" key="6">
    <source>
        <dbReference type="PIRSR" id="PIRSR000524-1"/>
    </source>
</evidence>
<reference evidence="11" key="2">
    <citation type="submission" date="2020-09" db="EMBL/GenBank/DDBJ databases">
        <authorList>
            <person name="Sun Q."/>
            <person name="Zhou Y."/>
        </authorList>
    </citation>
    <scope>NUCLEOTIDE SEQUENCE</scope>
    <source>
        <strain evidence="11">CGMCC 1.15880</strain>
    </source>
</reference>
<dbReference type="InterPro" id="IPR020578">
    <property type="entry name" value="Aminotrans_V_PyrdxlP_BS"/>
</dbReference>
<dbReference type="SUPFAM" id="SSF53383">
    <property type="entry name" value="PLP-dependent transferases"/>
    <property type="match status" value="1"/>
</dbReference>
<dbReference type="PANTHER" id="PTHR21152:SF24">
    <property type="entry name" value="ALANINE--GLYOXYLATE AMINOTRANSFERASE 1"/>
    <property type="match status" value="1"/>
</dbReference>
<dbReference type="InterPro" id="IPR015421">
    <property type="entry name" value="PyrdxlP-dep_Trfase_major"/>
</dbReference>
<evidence type="ECO:0000256" key="8">
    <source>
        <dbReference type="RuleBase" id="RU004075"/>
    </source>
</evidence>
<evidence type="ECO:0000256" key="5">
    <source>
        <dbReference type="ARBA" id="ARBA00022898"/>
    </source>
</evidence>
<comment type="similarity">
    <text evidence="2 8">Belongs to the class-V pyridoxal-phosphate-dependent aminotransferase family.</text>
</comment>
<dbReference type="PROSITE" id="PS00595">
    <property type="entry name" value="AA_TRANSFER_CLASS_5"/>
    <property type="match status" value="1"/>
</dbReference>
<evidence type="ECO:0000259" key="10">
    <source>
        <dbReference type="Pfam" id="PF00266"/>
    </source>
</evidence>
<feature type="domain" description="Aminotransferase class V" evidence="10">
    <location>
        <begin position="44"/>
        <end position="300"/>
    </location>
</feature>
<organism evidence="11 12">
    <name type="scientific">Neptunicoccus cionae</name>
    <dbReference type="NCBI Taxonomy" id="2035344"/>
    <lineage>
        <taxon>Bacteria</taxon>
        <taxon>Pseudomonadati</taxon>
        <taxon>Pseudomonadota</taxon>
        <taxon>Alphaproteobacteria</taxon>
        <taxon>Rhodobacterales</taxon>
        <taxon>Paracoccaceae</taxon>
        <taxon>Neptunicoccus</taxon>
    </lineage>
</organism>
<keyword evidence="3 11" id="KW-0032">Aminotransferase</keyword>
<dbReference type="Proteomes" id="UP000628017">
    <property type="component" value="Unassembled WGS sequence"/>
</dbReference>
<comment type="caution">
    <text evidence="11">The sequence shown here is derived from an EMBL/GenBank/DDBJ whole genome shotgun (WGS) entry which is preliminary data.</text>
</comment>
<feature type="modified residue" description="N6-(pyridoxal phosphate)lysine" evidence="7">
    <location>
        <position position="205"/>
    </location>
</feature>
<gene>
    <name evidence="11" type="ORF">GCM10011498_03640</name>
</gene>
<dbReference type="InterPro" id="IPR015422">
    <property type="entry name" value="PyrdxlP-dep_Trfase_small"/>
</dbReference>
<evidence type="ECO:0000256" key="2">
    <source>
        <dbReference type="ARBA" id="ARBA00009236"/>
    </source>
</evidence>
<dbReference type="GO" id="GO:0008453">
    <property type="term" value="F:alanine-glyoxylate transaminase activity"/>
    <property type="evidence" value="ECO:0007669"/>
    <property type="project" value="TreeGrafter"/>
</dbReference>
<dbReference type="FunFam" id="3.90.1150.10:FF:000031">
    <property type="entry name" value="Serine--glyoxylate aminotransferase"/>
    <property type="match status" value="1"/>
</dbReference>
<keyword evidence="12" id="KW-1185">Reference proteome</keyword>
<dbReference type="InterPro" id="IPR000192">
    <property type="entry name" value="Aminotrans_V_dom"/>
</dbReference>
<accession>A0A916VLY9</accession>
<dbReference type="InterPro" id="IPR054863">
    <property type="entry name" value="AspGlyoxATase"/>
</dbReference>
<dbReference type="PIRSF" id="PIRSF000524">
    <property type="entry name" value="SPT"/>
    <property type="match status" value="1"/>
</dbReference>
<dbReference type="Gene3D" id="3.40.640.10">
    <property type="entry name" value="Type I PLP-dependent aspartate aminotransferase-like (Major domain)"/>
    <property type="match status" value="1"/>
</dbReference>
<dbReference type="Pfam" id="PF00266">
    <property type="entry name" value="Aminotran_5"/>
    <property type="match status" value="1"/>
</dbReference>
<dbReference type="FunFam" id="3.40.640.10:FF:000054">
    <property type="entry name" value="Serine--glyoxylate aminotransferase"/>
    <property type="match status" value="1"/>
</dbReference>
<dbReference type="EMBL" id="BMKA01000001">
    <property type="protein sequence ID" value="GGA07067.1"/>
    <property type="molecule type" value="Genomic_DNA"/>
</dbReference>
<dbReference type="Gene3D" id="3.90.1150.10">
    <property type="entry name" value="Aspartate Aminotransferase, domain 1"/>
    <property type="match status" value="1"/>
</dbReference>
<evidence type="ECO:0000256" key="3">
    <source>
        <dbReference type="ARBA" id="ARBA00022576"/>
    </source>
</evidence>
<keyword evidence="5 7" id="KW-0663">Pyridoxal phosphate</keyword>
<dbReference type="GO" id="GO:0004760">
    <property type="term" value="F:L-serine-pyruvate transaminase activity"/>
    <property type="evidence" value="ECO:0007669"/>
    <property type="project" value="TreeGrafter"/>
</dbReference>
<evidence type="ECO:0000256" key="4">
    <source>
        <dbReference type="ARBA" id="ARBA00022679"/>
    </source>
</evidence>
<dbReference type="InterPro" id="IPR015424">
    <property type="entry name" value="PyrdxlP-dep_Trfase"/>
</dbReference>
<proteinExistence type="inferred from homology"/>
<sequence>MGNSLMEDIMSFQNPVFIPGPTNMPEAIRQACYMPTIDHRSPLFGDILHPCLDGVRRVLKSESASIFIFPSTGTGGWETALTNTLSAGDKVLAARNGMFSHRWIDMCQRHGLDVQVVETPWGEGLPADKYEEILRADTSHQIKVVLATHNETATGVKSDIAAVRRALDAAGHPAMLFVDGVSSIGSMDFRMDEWGVDIAVTGSQKGFMLPAGLAIVGVSAKAMEATKTASLPRTFFDLGDMQKGYDNNAFPYTPPVGLMNGLKLSLEMLEAEGLESVFARHARIATGVRKAVDAWGLQLCAASPEVYSNSVSAIRTPEGFNATGIVNVAAKDYGMAFGVGLGEVAGKVFRIGHLGMLTDAMMLSGLGVAEMVMVDLGLDVKLGSGVAAAQDFYRHGGQSARQAAA</sequence>
<dbReference type="InterPro" id="IPR024169">
    <property type="entry name" value="SP_NH2Trfase/AEP_transaminase"/>
</dbReference>
<protein>
    <submittedName>
        <fullName evidence="11">Serine--glyoxylate aminotransferase</fullName>
    </submittedName>
</protein>
<dbReference type="NCBIfam" id="NF045640">
    <property type="entry name" value="AspGlyoxATaseBhcA"/>
    <property type="match status" value="1"/>
</dbReference>
<evidence type="ECO:0000256" key="7">
    <source>
        <dbReference type="PIRSR" id="PIRSR000524-50"/>
    </source>
</evidence>